<dbReference type="STRING" id="100226.gene:17759460"/>
<feature type="compositionally biased region" description="Low complexity" evidence="1">
    <location>
        <begin position="17"/>
        <end position="26"/>
    </location>
</feature>
<feature type="region of interest" description="Disordered" evidence="1">
    <location>
        <begin position="73"/>
        <end position="104"/>
    </location>
</feature>
<keyword evidence="3" id="KW-1185">Reference proteome</keyword>
<feature type="region of interest" description="Disordered" evidence="1">
    <location>
        <begin position="358"/>
        <end position="394"/>
    </location>
</feature>
<dbReference type="PaxDb" id="100226-SCO1863"/>
<feature type="compositionally biased region" description="Gly residues" evidence="1">
    <location>
        <begin position="383"/>
        <end position="394"/>
    </location>
</feature>
<feature type="compositionally biased region" description="Basic and acidic residues" evidence="1">
    <location>
        <begin position="358"/>
        <end position="370"/>
    </location>
</feature>
<dbReference type="EMBL" id="AL645882">
    <property type="protein sequence ID" value="CAC38798.1"/>
    <property type="molecule type" value="Genomic_DNA"/>
</dbReference>
<dbReference type="InParanoid" id="Q93RW3"/>
<protein>
    <submittedName>
        <fullName evidence="2">Uncharacterized protein</fullName>
    </submittedName>
</protein>
<sequence length="406" mass="44725">MRVSGIPSDSSFRKAGPGRPLPRLLGGPPGGLRVGLHAPLDQRGTQCRQAALHGPARRVRTVVVDPDHLARQRAAARRQRQRRVGLQGTGHQRGRVDVRRRAQCRRHRRRVPRLVHVRLQAAQRERAGPGGRRRGRVPRHHRAGALRLDALDAGLQREHLQLRRRVQQRLAPAVDPALLPVEERQVRPPRGVRVRRHAGPGPLAHRHRRDARRAAHRLLRADDAQVHAPGVRQHRLRAHRGHGVQVEQRAVRPDHLADLRDRVGVAGRRLGVHQGHEVDLRVFGQGPADLLGGDGRVERHGEVVHGRAAVPQPVAEGLPVRSRDDVQRDGAGPRGGADGALQRQQRLALHDHHVLAGAEQVRDPVLDRGETSGAQRGEVQEGMGHGGALFGDGGCAARVRGVRSRE</sequence>
<evidence type="ECO:0000256" key="1">
    <source>
        <dbReference type="SAM" id="MobiDB-lite"/>
    </source>
</evidence>
<feature type="compositionally biased region" description="Basic residues" evidence="1">
    <location>
        <begin position="74"/>
        <end position="83"/>
    </location>
</feature>
<name>Q93RW3_STRCO</name>
<accession>Q93RW3</accession>
<reference evidence="2 3" key="2">
    <citation type="journal article" date="2002" name="Nature">
        <title>Complete genome sequence of the model actinomycete Streptomyces coelicolor A3(2).</title>
        <authorList>
            <person name="Bentley S.D."/>
            <person name="Chater K.F."/>
            <person name="Cerdeno-Tarraga A.M."/>
            <person name="Challis G.L."/>
            <person name="Thomson N.R."/>
            <person name="James K.D."/>
            <person name="Harris D.E."/>
            <person name="Quail M.A."/>
            <person name="Kieser H."/>
            <person name="Harper D."/>
            <person name="Bateman A."/>
            <person name="Brown S."/>
            <person name="Chandra G."/>
            <person name="Chen C.W."/>
            <person name="Collins M."/>
            <person name="Cronin A."/>
            <person name="Fraser A."/>
            <person name="Goble A."/>
            <person name="Hidalgo J."/>
            <person name="Hornsby T."/>
            <person name="Howarth S."/>
            <person name="Huang C.H."/>
            <person name="Kieser T."/>
            <person name="Larke L."/>
            <person name="Murphy L."/>
            <person name="Oliver K."/>
            <person name="O'Neil S."/>
            <person name="Rabbinowitsch E."/>
            <person name="Rajandream M.A."/>
            <person name="Rutherford K."/>
            <person name="Rutter S."/>
            <person name="Seeger K."/>
            <person name="Saunders D."/>
            <person name="Sharp S."/>
            <person name="Squares R."/>
            <person name="Squares S."/>
            <person name="Taylor K."/>
            <person name="Warren T."/>
            <person name="Wietzorrek A."/>
            <person name="Woodward J."/>
            <person name="Barrell B.G."/>
            <person name="Parkhill J."/>
            <person name="Hopwood D.A."/>
        </authorList>
    </citation>
    <scope>NUCLEOTIDE SEQUENCE [LARGE SCALE GENOMIC DNA]</scope>
    <source>
        <strain evidence="3">ATCC BAA-471 / A3(2) / M145</strain>
    </source>
</reference>
<evidence type="ECO:0000313" key="3">
    <source>
        <dbReference type="Proteomes" id="UP000001973"/>
    </source>
</evidence>
<evidence type="ECO:0000313" key="2">
    <source>
        <dbReference type="EMBL" id="CAC38798.1"/>
    </source>
</evidence>
<feature type="region of interest" description="Disordered" evidence="1">
    <location>
        <begin position="1"/>
        <end position="36"/>
    </location>
</feature>
<reference evidence="2 3" key="1">
    <citation type="journal article" date="1996" name="Mol. Microbiol.">
        <title>A set of ordered cosmids and a detailed genetic and physical map for the 8 Mb Streptomyces coelicolor A3(2) chromosome.</title>
        <authorList>
            <person name="Redenbach M."/>
            <person name="Kieser H.M."/>
            <person name="Denapaite D."/>
            <person name="Eichner A."/>
            <person name="Cullum J."/>
            <person name="Kinashi H."/>
            <person name="Hopwood D.A."/>
        </authorList>
    </citation>
    <scope>NUCLEOTIDE SEQUENCE [LARGE SCALE GENOMIC DNA]</scope>
    <source>
        <strain evidence="3">ATCC BAA-471 / A3(2) / M145</strain>
    </source>
</reference>
<gene>
    <name evidence="2" type="ordered locus">SCO1863</name>
    <name evidence="2" type="ORF">SCI39.10c</name>
</gene>
<dbReference type="AlphaFoldDB" id="Q93RW3"/>
<dbReference type="EMBL" id="AL939110">
    <property type="protein sequence ID" value="CAC38798.1"/>
    <property type="molecule type" value="Genomic_DNA"/>
</dbReference>
<organism evidence="2 3">
    <name type="scientific">Streptomyces coelicolor (strain ATCC BAA-471 / A3(2) / M145)</name>
    <dbReference type="NCBI Taxonomy" id="100226"/>
    <lineage>
        <taxon>Bacteria</taxon>
        <taxon>Bacillati</taxon>
        <taxon>Actinomycetota</taxon>
        <taxon>Actinomycetes</taxon>
        <taxon>Kitasatosporales</taxon>
        <taxon>Streptomycetaceae</taxon>
        <taxon>Streptomyces</taxon>
        <taxon>Streptomyces albidoflavus group</taxon>
    </lineage>
</organism>
<dbReference type="Proteomes" id="UP000001973">
    <property type="component" value="Chromosome"/>
</dbReference>
<dbReference type="KEGG" id="sco:SCO1863"/>
<dbReference type="HOGENOM" id="CLU_677778_0_0_11"/>
<feature type="region of interest" description="Disordered" evidence="1">
    <location>
        <begin position="311"/>
        <end position="339"/>
    </location>
</feature>
<proteinExistence type="predicted"/>